<organism evidence="2 3">
    <name type="scientific">Kingdonia uniflora</name>
    <dbReference type="NCBI Taxonomy" id="39325"/>
    <lineage>
        <taxon>Eukaryota</taxon>
        <taxon>Viridiplantae</taxon>
        <taxon>Streptophyta</taxon>
        <taxon>Embryophyta</taxon>
        <taxon>Tracheophyta</taxon>
        <taxon>Spermatophyta</taxon>
        <taxon>Magnoliopsida</taxon>
        <taxon>Ranunculales</taxon>
        <taxon>Circaeasteraceae</taxon>
        <taxon>Kingdonia</taxon>
    </lineage>
</organism>
<evidence type="ECO:0000313" key="3">
    <source>
        <dbReference type="Proteomes" id="UP000541444"/>
    </source>
</evidence>
<reference evidence="2 3" key="1">
    <citation type="journal article" date="2020" name="IScience">
        <title>Genome Sequencing of the Endangered Kingdonia uniflora (Circaeasteraceae, Ranunculales) Reveals Potential Mechanisms of Evolutionary Specialization.</title>
        <authorList>
            <person name="Sun Y."/>
            <person name="Deng T."/>
            <person name="Zhang A."/>
            <person name="Moore M.J."/>
            <person name="Landis J.B."/>
            <person name="Lin N."/>
            <person name="Zhang H."/>
            <person name="Zhang X."/>
            <person name="Huang J."/>
            <person name="Zhang X."/>
            <person name="Sun H."/>
            <person name="Wang H."/>
        </authorList>
    </citation>
    <scope>NUCLEOTIDE SEQUENCE [LARGE SCALE GENOMIC DNA]</scope>
    <source>
        <strain evidence="2">TB1705</strain>
        <tissue evidence="2">Leaf</tissue>
    </source>
</reference>
<dbReference type="SUPFAM" id="SSF49503">
    <property type="entry name" value="Cupredoxins"/>
    <property type="match status" value="1"/>
</dbReference>
<feature type="domain" description="Phytocyanin" evidence="1">
    <location>
        <begin position="1"/>
        <end position="53"/>
    </location>
</feature>
<dbReference type="EMBL" id="JACGCM010000622">
    <property type="protein sequence ID" value="KAF6169805.1"/>
    <property type="molecule type" value="Genomic_DNA"/>
</dbReference>
<dbReference type="Pfam" id="PF02298">
    <property type="entry name" value="Cu_bind_like"/>
    <property type="match status" value="1"/>
</dbReference>
<dbReference type="GO" id="GO:0009055">
    <property type="term" value="F:electron transfer activity"/>
    <property type="evidence" value="ECO:0007669"/>
    <property type="project" value="InterPro"/>
</dbReference>
<evidence type="ECO:0000313" key="2">
    <source>
        <dbReference type="EMBL" id="KAF6169805.1"/>
    </source>
</evidence>
<comment type="caution">
    <text evidence="2">The sequence shown here is derived from an EMBL/GenBank/DDBJ whole genome shotgun (WGS) entry which is preliminary data.</text>
</comment>
<gene>
    <name evidence="2" type="ORF">GIB67_034197</name>
</gene>
<dbReference type="AlphaFoldDB" id="A0A7J7NRI4"/>
<sequence>VFKYLVGAHNIFKVTDFANCVVPTVGGGLTTGNDVITFATPGNNWYISGIGKHLKPEDISLPSMCTLFLKLWHLHHIHAPYLTSCSTNEEDLYIYMHFICKN</sequence>
<protein>
    <recommendedName>
        <fullName evidence="1">Phytocyanin domain-containing protein</fullName>
    </recommendedName>
</protein>
<name>A0A7J7NRI4_9MAGN</name>
<dbReference type="InterPro" id="IPR008972">
    <property type="entry name" value="Cupredoxin"/>
</dbReference>
<dbReference type="InterPro" id="IPR003245">
    <property type="entry name" value="Phytocyanin_dom"/>
</dbReference>
<dbReference type="Proteomes" id="UP000541444">
    <property type="component" value="Unassembled WGS sequence"/>
</dbReference>
<keyword evidence="3" id="KW-1185">Reference proteome</keyword>
<feature type="non-terminal residue" evidence="2">
    <location>
        <position position="1"/>
    </location>
</feature>
<dbReference type="Gene3D" id="2.60.40.420">
    <property type="entry name" value="Cupredoxins - blue copper proteins"/>
    <property type="match status" value="1"/>
</dbReference>
<proteinExistence type="predicted"/>
<evidence type="ECO:0000259" key="1">
    <source>
        <dbReference type="Pfam" id="PF02298"/>
    </source>
</evidence>
<accession>A0A7J7NRI4</accession>